<protein>
    <submittedName>
        <fullName evidence="1">Non-ribosomal peptide synthetase</fullName>
    </submittedName>
</protein>
<dbReference type="Proteomes" id="UP000194350">
    <property type="component" value="Unassembled WGS sequence"/>
</dbReference>
<gene>
    <name evidence="1" type="ORF">Xvie_04094</name>
</gene>
<sequence length="106" mass="11605">MMASENADPLLLNINGGVQAGQLGFSVASHLSEEKSQQFKAAFETALDLVISTAQIQAISGGIKTPSDYGKDLLTNDRLNDLMTKFERNQSQKIKVQPKKKKILEI</sequence>
<accession>A0A1Y2S7S5</accession>
<dbReference type="AlphaFoldDB" id="A0A1Y2S7S5"/>
<organism evidence="1 2">
    <name type="scientific">Xenorhabdus vietnamensis</name>
    <dbReference type="NCBI Taxonomy" id="351656"/>
    <lineage>
        <taxon>Bacteria</taxon>
        <taxon>Pseudomonadati</taxon>
        <taxon>Pseudomonadota</taxon>
        <taxon>Gammaproteobacteria</taxon>
        <taxon>Enterobacterales</taxon>
        <taxon>Morganellaceae</taxon>
        <taxon>Xenorhabdus</taxon>
    </lineage>
</organism>
<reference evidence="1 2" key="1">
    <citation type="submission" date="2016-10" db="EMBL/GenBank/DDBJ databases">
        <title>Systematic genetic and metabolomic analysis of Xenorhabdus and Photorhabdus spp., highlights the requirements for a dual symbiotic and pathogenic life style.</title>
        <authorList>
            <person name="Tobias N.J."/>
            <person name="Wolff H."/>
            <person name="Djahanschiri B."/>
            <person name="Pidot S.J."/>
            <person name="Stinear T.P."/>
            <person name="Ebersberger I."/>
            <person name="Bode H.B."/>
        </authorList>
    </citation>
    <scope>NUCLEOTIDE SEQUENCE [LARGE SCALE GENOMIC DNA]</scope>
    <source>
        <strain evidence="1 2">DSM 22392</strain>
    </source>
</reference>
<name>A0A1Y2S7S5_9GAMM</name>
<keyword evidence="2" id="KW-1185">Reference proteome</keyword>
<evidence type="ECO:0000313" key="2">
    <source>
        <dbReference type="Proteomes" id="UP000194350"/>
    </source>
</evidence>
<comment type="caution">
    <text evidence="1">The sequence shown here is derived from an EMBL/GenBank/DDBJ whole genome shotgun (WGS) entry which is preliminary data.</text>
</comment>
<proteinExistence type="predicted"/>
<dbReference type="EMBL" id="MUBJ01000092">
    <property type="protein sequence ID" value="OTA13979.1"/>
    <property type="molecule type" value="Genomic_DNA"/>
</dbReference>
<evidence type="ECO:0000313" key="1">
    <source>
        <dbReference type="EMBL" id="OTA13979.1"/>
    </source>
</evidence>